<proteinExistence type="predicted"/>
<feature type="domain" description="Erythromycin biosynthesis protein CIII-like C-terminal" evidence="2">
    <location>
        <begin position="311"/>
        <end position="401"/>
    </location>
</feature>
<dbReference type="Pfam" id="PF03033">
    <property type="entry name" value="Glyco_transf_28"/>
    <property type="match status" value="1"/>
</dbReference>
<dbReference type="AlphaFoldDB" id="A0A1H2K3U0"/>
<dbReference type="FunFam" id="3.40.50.2000:FF:000009">
    <property type="entry name" value="Sterol 3-beta-glucosyltransferase UGT80A2"/>
    <property type="match status" value="1"/>
</dbReference>
<protein>
    <submittedName>
        <fullName evidence="3">Sterol 3beta-glucosyltransferase</fullName>
    </submittedName>
</protein>
<organism evidence="3 4">
    <name type="scientific">Jiangella alkaliphila</name>
    <dbReference type="NCBI Taxonomy" id="419479"/>
    <lineage>
        <taxon>Bacteria</taxon>
        <taxon>Bacillati</taxon>
        <taxon>Actinomycetota</taxon>
        <taxon>Actinomycetes</taxon>
        <taxon>Jiangellales</taxon>
        <taxon>Jiangellaceae</taxon>
        <taxon>Jiangella</taxon>
    </lineage>
</organism>
<dbReference type="GO" id="GO:0008194">
    <property type="term" value="F:UDP-glycosyltransferase activity"/>
    <property type="evidence" value="ECO:0007669"/>
    <property type="project" value="InterPro"/>
</dbReference>
<dbReference type="STRING" id="419479.SAMN04488563_3383"/>
<dbReference type="Pfam" id="PF06722">
    <property type="entry name" value="EryCIII-like_C"/>
    <property type="match status" value="1"/>
</dbReference>
<dbReference type="InterPro" id="IPR002213">
    <property type="entry name" value="UDP_glucos_trans"/>
</dbReference>
<keyword evidence="4" id="KW-1185">Reference proteome</keyword>
<reference evidence="4" key="1">
    <citation type="submission" date="2016-10" db="EMBL/GenBank/DDBJ databases">
        <authorList>
            <person name="Varghese N."/>
            <person name="Submissions S."/>
        </authorList>
    </citation>
    <scope>NUCLEOTIDE SEQUENCE [LARGE SCALE GENOMIC DNA]</scope>
    <source>
        <strain evidence="4">DSM 45079</strain>
    </source>
</reference>
<evidence type="ECO:0000259" key="2">
    <source>
        <dbReference type="Pfam" id="PF06722"/>
    </source>
</evidence>
<dbReference type="GO" id="GO:0033072">
    <property type="term" value="P:vancomycin biosynthetic process"/>
    <property type="evidence" value="ECO:0007669"/>
    <property type="project" value="UniProtKB-ARBA"/>
</dbReference>
<dbReference type="GO" id="GO:0016758">
    <property type="term" value="F:hexosyltransferase activity"/>
    <property type="evidence" value="ECO:0007669"/>
    <property type="project" value="InterPro"/>
</dbReference>
<dbReference type="PANTHER" id="PTHR48050">
    <property type="entry name" value="STEROL 3-BETA-GLUCOSYLTRANSFERASE"/>
    <property type="match status" value="1"/>
</dbReference>
<dbReference type="Gene3D" id="3.40.50.2000">
    <property type="entry name" value="Glycogen Phosphorylase B"/>
    <property type="match status" value="2"/>
</dbReference>
<dbReference type="InterPro" id="IPR010610">
    <property type="entry name" value="EryCIII-like_C"/>
</dbReference>
<evidence type="ECO:0000313" key="3">
    <source>
        <dbReference type="EMBL" id="SDU63232.1"/>
    </source>
</evidence>
<keyword evidence="3" id="KW-0808">Transferase</keyword>
<dbReference type="SUPFAM" id="SSF53756">
    <property type="entry name" value="UDP-Glycosyltransferase/glycogen phosphorylase"/>
    <property type="match status" value="1"/>
</dbReference>
<gene>
    <name evidence="3" type="ORF">SAMN04488563_3383</name>
</gene>
<dbReference type="CDD" id="cd03784">
    <property type="entry name" value="GT1_Gtf-like"/>
    <property type="match status" value="1"/>
</dbReference>
<accession>A0A1H2K3U0</accession>
<dbReference type="PANTHER" id="PTHR48050:SF13">
    <property type="entry name" value="STEROL 3-BETA-GLUCOSYLTRANSFERASE UGT80A2"/>
    <property type="match status" value="1"/>
</dbReference>
<dbReference type="GO" id="GO:0005975">
    <property type="term" value="P:carbohydrate metabolic process"/>
    <property type="evidence" value="ECO:0007669"/>
    <property type="project" value="InterPro"/>
</dbReference>
<evidence type="ECO:0000259" key="1">
    <source>
        <dbReference type="Pfam" id="PF03033"/>
    </source>
</evidence>
<dbReference type="EMBL" id="LT629791">
    <property type="protein sequence ID" value="SDU63232.1"/>
    <property type="molecule type" value="Genomic_DNA"/>
</dbReference>
<dbReference type="InterPro" id="IPR050426">
    <property type="entry name" value="Glycosyltransferase_28"/>
</dbReference>
<feature type="domain" description="Glycosyltransferase family 28 N-terminal" evidence="1">
    <location>
        <begin position="3"/>
        <end position="39"/>
    </location>
</feature>
<name>A0A1H2K3U0_9ACTN</name>
<dbReference type="RefSeq" id="WP_046768098.1">
    <property type="nucleotide sequence ID" value="NZ_LT629791.1"/>
</dbReference>
<dbReference type="Proteomes" id="UP000182977">
    <property type="component" value="Chromosome I"/>
</dbReference>
<evidence type="ECO:0000313" key="4">
    <source>
        <dbReference type="Proteomes" id="UP000182977"/>
    </source>
</evidence>
<sequence>MKILVLTYGTRGDVEPFAALARTLDESGHEVLLGAPMALASLTLPARPRVISFADRTTQLTLDPRLREAGATGVRNLRYRGLQWRNRPHVQRAMHEIYDDMADAGREGADVIVHHAFYPAHEIAERLGIPAVPVCPHPTWIPTRSFTYPALPFQLPPSLNRLSYRAFEVRRRSYQGDMDAWRSHTLGLPPRRKHHDVLRTPDGTPATVIHPFSRHILPSRLDYPDWVHTTGFWFDLPADPAPLPEEVEDFLARGEPPVYIGFGSSVGGDPRRTGRIVTEAVRRAGVRAVVVAGWGGIEPDENADDILFLREAPLESLFPRMAAIVHHCGIGTFGLALMSGRPQVGCPYLPDHRFFARRAHAAGVAVAPIPQHRLAPKPLAQAITQAVSDPAIAARARELAPVVRAEDGVRAAAEIVLAAATT</sequence>
<dbReference type="InterPro" id="IPR004276">
    <property type="entry name" value="GlycoTrans_28_N"/>
</dbReference>